<dbReference type="EMBL" id="JACCCZ010000001">
    <property type="protein sequence ID" value="NYG00898.1"/>
    <property type="molecule type" value="Genomic_DNA"/>
</dbReference>
<name>A0A852VVB6_PSEA5</name>
<dbReference type="RefSeq" id="WP_179760498.1">
    <property type="nucleotide sequence ID" value="NZ_BAAAJZ010000008.1"/>
</dbReference>
<dbReference type="AlphaFoldDB" id="A0A852VVB6"/>
<dbReference type="Proteomes" id="UP000549695">
    <property type="component" value="Unassembled WGS sequence"/>
</dbReference>
<evidence type="ECO:0008006" key="3">
    <source>
        <dbReference type="Google" id="ProtNLM"/>
    </source>
</evidence>
<dbReference type="GeneID" id="98050989"/>
<organism evidence="1 2">
    <name type="scientific">Pseudonocardia alni</name>
    <name type="common">Amycolata alni</name>
    <dbReference type="NCBI Taxonomy" id="33907"/>
    <lineage>
        <taxon>Bacteria</taxon>
        <taxon>Bacillati</taxon>
        <taxon>Actinomycetota</taxon>
        <taxon>Actinomycetes</taxon>
        <taxon>Pseudonocardiales</taxon>
        <taxon>Pseudonocardiaceae</taxon>
        <taxon>Pseudonocardia</taxon>
    </lineage>
</organism>
<reference evidence="1 2" key="1">
    <citation type="submission" date="2020-07" db="EMBL/GenBank/DDBJ databases">
        <title>Sequencing the genomes of 1000 actinobacteria strains.</title>
        <authorList>
            <person name="Klenk H.-P."/>
        </authorList>
    </citation>
    <scope>NUCLEOTIDE SEQUENCE [LARGE SCALE GENOMIC DNA]</scope>
    <source>
        <strain evidence="1 2">DSM 44749</strain>
    </source>
</reference>
<gene>
    <name evidence="1" type="ORF">HDA37_001183</name>
</gene>
<accession>A0A852VVB6</accession>
<proteinExistence type="predicted"/>
<evidence type="ECO:0000313" key="1">
    <source>
        <dbReference type="EMBL" id="NYG00898.1"/>
    </source>
</evidence>
<evidence type="ECO:0000313" key="2">
    <source>
        <dbReference type="Proteomes" id="UP000549695"/>
    </source>
</evidence>
<sequence length="91" mass="10002">MGERVESACELHAQMSERIIEVVRGVEDPGARHRLIGEVLAENSGFVSELAGLIRESVQAMKDEQGMSYGRIAAELGLSRSRAQQLYNGTR</sequence>
<protein>
    <recommendedName>
        <fullName evidence="3">Sigma-70-like protein</fullName>
    </recommendedName>
</protein>
<keyword evidence="2" id="KW-1185">Reference proteome</keyword>
<comment type="caution">
    <text evidence="1">The sequence shown here is derived from an EMBL/GenBank/DDBJ whole genome shotgun (WGS) entry which is preliminary data.</text>
</comment>